<keyword evidence="1" id="KW-0732">Signal</keyword>
<organism evidence="4 5">
    <name type="scientific">Sphingomonas xinjiangensis</name>
    <dbReference type="NCBI Taxonomy" id="643568"/>
    <lineage>
        <taxon>Bacteria</taxon>
        <taxon>Pseudomonadati</taxon>
        <taxon>Pseudomonadota</taxon>
        <taxon>Alphaproteobacteria</taxon>
        <taxon>Sphingomonadales</taxon>
        <taxon>Sphingomonadaceae</taxon>
        <taxon>Sphingomonas</taxon>
    </lineage>
</organism>
<reference evidence="4 5" key="1">
    <citation type="submission" date="2020-08" db="EMBL/GenBank/DDBJ databases">
        <title>Genomic Encyclopedia of Type Strains, Phase IV (KMG-IV): sequencing the most valuable type-strain genomes for metagenomic binning, comparative biology and taxonomic classification.</title>
        <authorList>
            <person name="Goeker M."/>
        </authorList>
    </citation>
    <scope>NUCLEOTIDE SEQUENCE [LARGE SCALE GENOMIC DNA]</scope>
    <source>
        <strain evidence="4 5">DSM 26736</strain>
    </source>
</reference>
<comment type="caution">
    <text evidence="4">The sequence shown here is derived from an EMBL/GenBank/DDBJ whole genome shotgun (WGS) entry which is preliminary data.</text>
</comment>
<dbReference type="FunFam" id="2.70.70.10:FF:000006">
    <property type="entry name" value="M23 family peptidase"/>
    <property type="match status" value="1"/>
</dbReference>
<feature type="domain" description="M23ase beta-sheet core" evidence="3">
    <location>
        <begin position="360"/>
        <end position="455"/>
    </location>
</feature>
<dbReference type="PANTHER" id="PTHR21666:SF289">
    <property type="entry name" value="L-ALA--D-GLU ENDOPEPTIDASE"/>
    <property type="match status" value="1"/>
</dbReference>
<evidence type="ECO:0000313" key="5">
    <source>
        <dbReference type="Proteomes" id="UP000527143"/>
    </source>
</evidence>
<dbReference type="Proteomes" id="UP000527143">
    <property type="component" value="Unassembled WGS sequence"/>
</dbReference>
<dbReference type="EMBL" id="JACIJF010000011">
    <property type="protein sequence ID" value="MBB5711966.1"/>
    <property type="molecule type" value="Genomic_DNA"/>
</dbReference>
<dbReference type="AlphaFoldDB" id="A0A840YNQ3"/>
<dbReference type="InterPro" id="IPR016047">
    <property type="entry name" value="M23ase_b-sheet_dom"/>
</dbReference>
<gene>
    <name evidence="4" type="ORF">FHT02_003219</name>
</gene>
<protein>
    <submittedName>
        <fullName evidence="4">Murein DD-endopeptidase MepM/ murein hydrolase activator NlpD</fullName>
    </submittedName>
</protein>
<dbReference type="PANTHER" id="PTHR21666">
    <property type="entry name" value="PEPTIDASE-RELATED"/>
    <property type="match status" value="1"/>
</dbReference>
<evidence type="ECO:0000259" key="3">
    <source>
        <dbReference type="Pfam" id="PF01551"/>
    </source>
</evidence>
<keyword evidence="4" id="KW-0378">Hydrolase</keyword>
<dbReference type="Gene3D" id="2.70.70.10">
    <property type="entry name" value="Glucose Permease (Domain IIA)"/>
    <property type="match status" value="1"/>
</dbReference>
<name>A0A840YNQ3_9SPHN</name>
<dbReference type="InterPro" id="IPR011055">
    <property type="entry name" value="Dup_hybrid_motif"/>
</dbReference>
<dbReference type="Pfam" id="PF01551">
    <property type="entry name" value="Peptidase_M23"/>
    <property type="match status" value="1"/>
</dbReference>
<dbReference type="InterPro" id="IPR050570">
    <property type="entry name" value="Cell_wall_metabolism_enzyme"/>
</dbReference>
<dbReference type="Gene3D" id="3.10.450.350">
    <property type="match status" value="1"/>
</dbReference>
<accession>A0A840YNQ3</accession>
<feature type="region of interest" description="Disordered" evidence="2">
    <location>
        <begin position="1"/>
        <end position="22"/>
    </location>
</feature>
<evidence type="ECO:0000256" key="2">
    <source>
        <dbReference type="SAM" id="MobiDB-lite"/>
    </source>
</evidence>
<dbReference type="CDD" id="cd12797">
    <property type="entry name" value="M23_peptidase"/>
    <property type="match status" value="1"/>
</dbReference>
<proteinExistence type="predicted"/>
<sequence>MFLRNDHGMDLGGGGTSTLARPPVAATPSAALALRPRRFDFDPAPDLGARIGSLTWFRGAATCVGLCTLTWLLAPGLENPIYGTVPAPLKGAEWEAARAQAIRPLGQGATTGYRVAATRLVAPLADTPERPILESTAKLASGDALLGVLQRSGVGAADAARVGSLVTQALALGEIQPGTMLDLTLGRRADKSQPRPLEKLAFRAKFDLKLEVARGGGDLALKQIPIAIDHTPLRIQGAIGSSLYRSARAAGAPAKAVEAYIKTLASRVPVSQLGSGCTFDIIVGQARAETGEVRLGALMYAGLSGCAKKVQLLPWANNGKTEWFDGSGRGNSTGMMAMPAPGRFSSSFGMRRHPILGYVRMHRGVDIAAPWGSPVFAASDGTVQIAGRSSGYGNLIKLNHGNGYGTGYGHLSRILVRPGQHVRKGQQIGAVGNTGLSTGPHLHYEMYKNGVAVNPRSVSFNSMRQLSGQDLGAFKAKLSQLLAVPVGHGAQTDED</sequence>
<evidence type="ECO:0000256" key="1">
    <source>
        <dbReference type="ARBA" id="ARBA00022729"/>
    </source>
</evidence>
<dbReference type="SUPFAM" id="SSF51261">
    <property type="entry name" value="Duplicated hybrid motif"/>
    <property type="match status" value="1"/>
</dbReference>
<dbReference type="GO" id="GO:0004222">
    <property type="term" value="F:metalloendopeptidase activity"/>
    <property type="evidence" value="ECO:0007669"/>
    <property type="project" value="TreeGrafter"/>
</dbReference>
<evidence type="ECO:0000313" key="4">
    <source>
        <dbReference type="EMBL" id="MBB5711966.1"/>
    </source>
</evidence>
<keyword evidence="5" id="KW-1185">Reference proteome</keyword>